<dbReference type="PANTHER" id="PTHR37011:SF2">
    <property type="entry name" value="LIPOPROTEIN"/>
    <property type="match status" value="1"/>
</dbReference>
<dbReference type="InterPro" id="IPR010920">
    <property type="entry name" value="LSM_dom_sf"/>
</dbReference>
<proteinExistence type="predicted"/>
<name>A0A0K0HB44_SALBC</name>
<evidence type="ECO:0000256" key="6">
    <source>
        <dbReference type="SAM" id="SignalP"/>
    </source>
</evidence>
<keyword evidence="1" id="KW-1003">Cell membrane</keyword>
<sequence length="78" mass="8556">MQKYILIAVFSLSALMLAGCTTTYTLTTRSGEVIETQGKPEVDTATGMTKYADAYGYHRVIKTSEIVQTTEGASKLNW</sequence>
<reference evidence="8 9" key="1">
    <citation type="journal article" date="2011" name="PLoS Pathog.">
        <title>Salmonella bongori provides insights into the evolution of the Salmonellae.</title>
        <authorList>
            <person name="Fookes M."/>
            <person name="Schroeder G.N."/>
            <person name="Langridge G.C."/>
            <person name="Blondel C.J."/>
            <person name="Mammina C."/>
            <person name="Connor T.R."/>
            <person name="Seth-Smith H."/>
            <person name="Vernikos G.S."/>
            <person name="Robinson K.S."/>
            <person name="Sanders M."/>
            <person name="Petty N.K."/>
            <person name="Kingsley R.A."/>
            <person name="Baumler A.J."/>
            <person name="Nuccio S.P."/>
            <person name="Contreras I."/>
            <person name="Santiviago C.A."/>
            <person name="Maskell D."/>
            <person name="Barrow P."/>
            <person name="Humphrey T."/>
            <person name="Nastasi A."/>
            <person name="Roberts M."/>
            <person name="Frankel G."/>
            <person name="Parkhill J."/>
            <person name="Dougan G."/>
            <person name="Thomson N.R."/>
        </authorList>
    </citation>
    <scope>NUCLEOTIDE SEQUENCE [LARGE SCALE GENOMIC DNA]</scope>
    <source>
        <strain evidence="9">ATCC 43975 / DSM 13772 / NCTC 12419</strain>
    </source>
</reference>
<evidence type="ECO:0000313" key="9">
    <source>
        <dbReference type="Proteomes" id="UP000000289"/>
    </source>
</evidence>
<dbReference type="Proteomes" id="UP000000289">
    <property type="component" value="Chromosome"/>
</dbReference>
<organism evidence="8 9">
    <name type="scientific">Salmonella bongori (strain ATCC 43975 / DSM 13772 / NCTC 12419)</name>
    <dbReference type="NCBI Taxonomy" id="218493"/>
    <lineage>
        <taxon>Bacteria</taxon>
        <taxon>Pseudomonadati</taxon>
        <taxon>Pseudomonadota</taxon>
        <taxon>Gammaproteobacteria</taxon>
        <taxon>Enterobacterales</taxon>
        <taxon>Enterobacteriaceae</taxon>
        <taxon>Salmonella</taxon>
    </lineage>
</organism>
<dbReference type="AlphaFoldDB" id="A0A0K0HB44"/>
<feature type="signal peptide" evidence="6">
    <location>
        <begin position="1"/>
        <end position="18"/>
    </location>
</feature>
<dbReference type="InterPro" id="IPR047807">
    <property type="entry name" value="YgdI/YgdR-like_SH3-like"/>
</dbReference>
<dbReference type="SUPFAM" id="SSF50182">
    <property type="entry name" value="Sm-like ribonucleoproteins"/>
    <property type="match status" value="1"/>
</dbReference>
<evidence type="ECO:0000259" key="7">
    <source>
        <dbReference type="Pfam" id="PF06004"/>
    </source>
</evidence>
<keyword evidence="3" id="KW-0472">Membrane</keyword>
<dbReference type="RefSeq" id="WP_001174925.1">
    <property type="nucleotide sequence ID" value="NC_015761.1"/>
</dbReference>
<dbReference type="KEGG" id="sbg:SBG_1516"/>
<accession>A0A0K0HB44</accession>
<dbReference type="GeneID" id="44980519"/>
<keyword evidence="5 8" id="KW-0449">Lipoprotein</keyword>
<feature type="domain" description="Lipoprotein YgdI/YgdR-like SH3-like" evidence="7">
    <location>
        <begin position="24"/>
        <end position="71"/>
    </location>
</feature>
<protein>
    <submittedName>
        <fullName evidence="8">Putative lipoprotein</fullName>
    </submittedName>
</protein>
<evidence type="ECO:0000256" key="2">
    <source>
        <dbReference type="ARBA" id="ARBA00022729"/>
    </source>
</evidence>
<dbReference type="PANTHER" id="PTHR37011">
    <property type="entry name" value="POT FAMILY PEPTIDE TRANSPORT PROTEIN-RELATED"/>
    <property type="match status" value="1"/>
</dbReference>
<gene>
    <name evidence="8" type="ordered locus">SBG_1516</name>
</gene>
<evidence type="ECO:0000256" key="5">
    <source>
        <dbReference type="ARBA" id="ARBA00023288"/>
    </source>
</evidence>
<keyword evidence="4" id="KW-0564">Palmitate</keyword>
<evidence type="ECO:0000256" key="3">
    <source>
        <dbReference type="ARBA" id="ARBA00023136"/>
    </source>
</evidence>
<dbReference type="NCBIfam" id="NF033216">
    <property type="entry name" value="lipo_YgdI_YgdR"/>
    <property type="match status" value="1"/>
</dbReference>
<evidence type="ECO:0000313" key="8">
    <source>
        <dbReference type="EMBL" id="CCC30597.1"/>
    </source>
</evidence>
<dbReference type="Gene3D" id="2.30.30.100">
    <property type="match status" value="1"/>
</dbReference>
<keyword evidence="2 6" id="KW-0732">Signal</keyword>
<evidence type="ECO:0000256" key="4">
    <source>
        <dbReference type="ARBA" id="ARBA00023139"/>
    </source>
</evidence>
<dbReference type="EMBL" id="FR877557">
    <property type="protein sequence ID" value="CCC30597.1"/>
    <property type="molecule type" value="Genomic_DNA"/>
</dbReference>
<evidence type="ECO:0000256" key="1">
    <source>
        <dbReference type="ARBA" id="ARBA00022475"/>
    </source>
</evidence>
<dbReference type="PROSITE" id="PS51257">
    <property type="entry name" value="PROKAR_LIPOPROTEIN"/>
    <property type="match status" value="1"/>
</dbReference>
<dbReference type="InterPro" id="IPR010305">
    <property type="entry name" value="YgdI/YgdR-like"/>
</dbReference>
<dbReference type="Pfam" id="PF06004">
    <property type="entry name" value="DUF903"/>
    <property type="match status" value="1"/>
</dbReference>
<feature type="chain" id="PRO_5005331637" evidence="6">
    <location>
        <begin position="19"/>
        <end position="78"/>
    </location>
</feature>
<dbReference type="eggNOG" id="ENOG502ZVHP">
    <property type="taxonomic scope" value="Bacteria"/>
</dbReference>